<dbReference type="Proteomes" id="UP000706172">
    <property type="component" value="Unassembled WGS sequence"/>
</dbReference>
<dbReference type="EMBL" id="JACCQK010000490">
    <property type="protein sequence ID" value="MBG0779902.1"/>
    <property type="molecule type" value="Genomic_DNA"/>
</dbReference>
<organism evidence="2 3">
    <name type="scientific">Desulfotignum balticum</name>
    <dbReference type="NCBI Taxonomy" id="115781"/>
    <lineage>
        <taxon>Bacteria</taxon>
        <taxon>Pseudomonadati</taxon>
        <taxon>Thermodesulfobacteriota</taxon>
        <taxon>Desulfobacteria</taxon>
        <taxon>Desulfobacterales</taxon>
        <taxon>Desulfobacteraceae</taxon>
        <taxon>Desulfotignum</taxon>
    </lineage>
</organism>
<reference evidence="2" key="1">
    <citation type="submission" date="2020-07" db="EMBL/GenBank/DDBJ databases">
        <title>Severe corrosion of carbon steel in oil field produced water can be linked to methanogenic archaea containing a special type of NiFe hydrogenase.</title>
        <authorList>
            <person name="Lahme S."/>
            <person name="Mand J."/>
            <person name="Longwell J."/>
            <person name="Smith R."/>
            <person name="Enning D."/>
        </authorList>
    </citation>
    <scope>NUCLEOTIDE SEQUENCE</scope>
    <source>
        <strain evidence="2">MIC098Bin6</strain>
    </source>
</reference>
<protein>
    <submittedName>
        <fullName evidence="2">Rubredoxin</fullName>
    </submittedName>
</protein>
<feature type="non-terminal residue" evidence="2">
    <location>
        <position position="61"/>
    </location>
</feature>
<keyword evidence="1" id="KW-1133">Transmembrane helix</keyword>
<feature type="transmembrane region" description="Helical" evidence="1">
    <location>
        <begin position="37"/>
        <end position="60"/>
    </location>
</feature>
<evidence type="ECO:0000256" key="1">
    <source>
        <dbReference type="SAM" id="Phobius"/>
    </source>
</evidence>
<proteinExistence type="predicted"/>
<sequence length="61" mass="6625">MIRHHAHPILVHTPNGILPVAAVLFVIAWLFDATLPAKAAAVNLVFVVLALFLDLGLAFWV</sequence>
<accession>A0A931CV21</accession>
<keyword evidence="1" id="KW-0472">Membrane</keyword>
<keyword evidence="1" id="KW-0812">Transmembrane</keyword>
<dbReference type="AlphaFoldDB" id="A0A931CV21"/>
<comment type="caution">
    <text evidence="2">The sequence shown here is derived from an EMBL/GenBank/DDBJ whole genome shotgun (WGS) entry which is preliminary data.</text>
</comment>
<evidence type="ECO:0000313" key="2">
    <source>
        <dbReference type="EMBL" id="MBG0779902.1"/>
    </source>
</evidence>
<name>A0A931CV21_9BACT</name>
<evidence type="ECO:0000313" key="3">
    <source>
        <dbReference type="Proteomes" id="UP000706172"/>
    </source>
</evidence>
<gene>
    <name evidence="2" type="ORF">H0S81_08250</name>
</gene>
<feature type="transmembrane region" description="Helical" evidence="1">
    <location>
        <begin position="9"/>
        <end position="31"/>
    </location>
</feature>